<dbReference type="SUPFAM" id="SSF48317">
    <property type="entry name" value="Acid phosphatase/Vanadium-dependent haloperoxidase"/>
    <property type="match status" value="1"/>
</dbReference>
<dbReference type="SMART" id="SM00014">
    <property type="entry name" value="acidPPc"/>
    <property type="match status" value="1"/>
</dbReference>
<keyword evidence="5" id="KW-1185">Reference proteome</keyword>
<keyword evidence="1" id="KW-1133">Transmembrane helix</keyword>
<keyword evidence="1" id="KW-0472">Membrane</keyword>
<evidence type="ECO:0000313" key="5">
    <source>
        <dbReference type="Proteomes" id="UP000325466"/>
    </source>
</evidence>
<dbReference type="Proteomes" id="UP000325466">
    <property type="component" value="Unassembled WGS sequence"/>
</dbReference>
<reference evidence="4" key="3">
    <citation type="submission" date="2022-09" db="EMBL/GenBank/DDBJ databases">
        <title>The genome sequence of Rhodococcus aetherivorans N1.</title>
        <authorList>
            <person name="Jiang W."/>
        </authorList>
    </citation>
    <scope>NUCLEOTIDE SEQUENCE</scope>
    <source>
        <strain evidence="4">N1</strain>
    </source>
</reference>
<feature type="transmembrane region" description="Helical" evidence="1">
    <location>
        <begin position="55"/>
        <end position="76"/>
    </location>
</feature>
<feature type="transmembrane region" description="Helical" evidence="1">
    <location>
        <begin position="18"/>
        <end position="43"/>
    </location>
</feature>
<keyword evidence="1" id="KW-0812">Transmembrane</keyword>
<dbReference type="PANTHER" id="PTHR14969:SF13">
    <property type="entry name" value="AT30094P"/>
    <property type="match status" value="1"/>
</dbReference>
<feature type="transmembrane region" description="Helical" evidence="1">
    <location>
        <begin position="154"/>
        <end position="173"/>
    </location>
</feature>
<protein>
    <submittedName>
        <fullName evidence="4">Phosphatase PAP2 family protein</fullName>
    </submittedName>
</protein>
<dbReference type="GeneID" id="83623317"/>
<dbReference type="EMBL" id="BLAH01000086">
    <property type="protein sequence ID" value="GES37586.1"/>
    <property type="molecule type" value="Genomic_DNA"/>
</dbReference>
<reference evidence="3 5" key="1">
    <citation type="journal article" date="2018" name="Biodegradation">
        <title>1,4-Dioxane degradation characteristics of Rhodococcus aetherivorans JCM 14343.</title>
        <authorList>
            <person name="Inoue D."/>
            <person name="Tsunoda T."/>
            <person name="Yamamoto N."/>
            <person name="Ike M."/>
            <person name="Sei K."/>
        </authorList>
    </citation>
    <scope>NUCLEOTIDE SEQUENCE [LARGE SCALE GENOMIC DNA]</scope>
    <source>
        <strain evidence="3 5">JCM 14343</strain>
    </source>
</reference>
<dbReference type="PANTHER" id="PTHR14969">
    <property type="entry name" value="SPHINGOSINE-1-PHOSPHATE PHOSPHOHYDROLASE"/>
    <property type="match status" value="1"/>
</dbReference>
<evidence type="ECO:0000313" key="3">
    <source>
        <dbReference type="EMBL" id="GES37586.1"/>
    </source>
</evidence>
<organism evidence="4 6">
    <name type="scientific">Rhodococcus aetherivorans</name>
    <dbReference type="NCBI Taxonomy" id="191292"/>
    <lineage>
        <taxon>Bacteria</taxon>
        <taxon>Bacillati</taxon>
        <taxon>Actinomycetota</taxon>
        <taxon>Actinomycetes</taxon>
        <taxon>Mycobacteriales</taxon>
        <taxon>Nocardiaceae</taxon>
        <taxon>Rhodococcus</taxon>
    </lineage>
</organism>
<accession>A0A059MVY1</accession>
<dbReference type="Gene3D" id="1.20.144.10">
    <property type="entry name" value="Phosphatidic acid phosphatase type 2/haloperoxidase"/>
    <property type="match status" value="1"/>
</dbReference>
<gene>
    <name evidence="4" type="ORF">OCS65_22845</name>
    <name evidence="3" type="ORF">RAJCM14343_2841</name>
</gene>
<dbReference type="RefSeq" id="WP_006936149.1">
    <property type="nucleotide sequence ID" value="NZ_BAAAYP010000042.1"/>
</dbReference>
<accession>A0A0F6VHB5</accession>
<feature type="transmembrane region" description="Helical" evidence="1">
    <location>
        <begin position="126"/>
        <end position="148"/>
    </location>
</feature>
<dbReference type="EMBL" id="CP106982">
    <property type="protein sequence ID" value="UYF93254.1"/>
    <property type="molecule type" value="Genomic_DNA"/>
</dbReference>
<dbReference type="InterPro" id="IPR000326">
    <property type="entry name" value="PAP2/HPO"/>
</dbReference>
<dbReference type="KEGG" id="rav:AAT18_06140"/>
<accession>N1M890</accession>
<proteinExistence type="predicted"/>
<dbReference type="Proteomes" id="UP001163947">
    <property type="component" value="Chromosome"/>
</dbReference>
<name>A0A059MVY1_9NOCA</name>
<evidence type="ECO:0000256" key="1">
    <source>
        <dbReference type="SAM" id="Phobius"/>
    </source>
</evidence>
<dbReference type="AlphaFoldDB" id="A0A059MVY1"/>
<evidence type="ECO:0000313" key="4">
    <source>
        <dbReference type="EMBL" id="UYF93254.1"/>
    </source>
</evidence>
<evidence type="ECO:0000259" key="2">
    <source>
        <dbReference type="SMART" id="SM00014"/>
    </source>
</evidence>
<sequence length="179" mass="19139">MSIDTTTLDGVVELREPALTAVVTAVTHTGGTVAVAVVTTALTMLMLRAGRRDDALLLSATILTGWPLMSLLKLQFGRERPPQPARLVELTTHSFPSGHAMMTAMLATVLAVVIARQSPPGSRRALVAYCALGAYTLAVGLSRVYLAAHWLTDVVAGWLLGSLWALLWVGLITRVRARL</sequence>
<feature type="domain" description="Phosphatidic acid phosphatase type 2/haloperoxidase" evidence="2">
    <location>
        <begin position="55"/>
        <end position="169"/>
    </location>
</feature>
<reference evidence="3" key="2">
    <citation type="submission" date="2019-10" db="EMBL/GenBank/DDBJ databases">
        <title>Draft genome sequence of Rhodococcus aetherivorans JCM 14343.</title>
        <authorList>
            <person name="Inoue D."/>
            <person name="Nakazawa M."/>
            <person name="Yamamoto N."/>
            <person name="Sei K."/>
            <person name="Ike M."/>
        </authorList>
    </citation>
    <scope>NUCLEOTIDE SEQUENCE</scope>
    <source>
        <strain evidence="3">JCM 14343</strain>
    </source>
</reference>
<dbReference type="CDD" id="cd03392">
    <property type="entry name" value="PAP2_like_2"/>
    <property type="match status" value="1"/>
</dbReference>
<dbReference type="Pfam" id="PF01569">
    <property type="entry name" value="PAP2"/>
    <property type="match status" value="1"/>
</dbReference>
<dbReference type="InterPro" id="IPR036938">
    <property type="entry name" value="PAP2/HPO_sf"/>
</dbReference>
<evidence type="ECO:0000313" key="6">
    <source>
        <dbReference type="Proteomes" id="UP001163947"/>
    </source>
</evidence>
<feature type="transmembrane region" description="Helical" evidence="1">
    <location>
        <begin position="96"/>
        <end position="114"/>
    </location>
</feature>